<dbReference type="NCBIfam" id="TIGR00730">
    <property type="entry name" value="Rossman fold protein, TIGR00730 family"/>
    <property type="match status" value="1"/>
</dbReference>
<proteinExistence type="predicted"/>
<dbReference type="PANTHER" id="PTHR43393">
    <property type="entry name" value="CYTOKININ RIBOSIDE 5'-MONOPHOSPHATE PHOSPHORIBOHYDROLASE"/>
    <property type="match status" value="1"/>
</dbReference>
<dbReference type="PANTHER" id="PTHR43393:SF3">
    <property type="entry name" value="LYSINE DECARBOXYLASE-LIKE PROTEIN"/>
    <property type="match status" value="1"/>
</dbReference>
<reference evidence="1" key="1">
    <citation type="submission" date="2016-10" db="EMBL/GenBank/DDBJ databases">
        <authorList>
            <person name="de Groot N.N."/>
        </authorList>
    </citation>
    <scope>NUCLEOTIDE SEQUENCE</scope>
</reference>
<sequence>MENNPCNEKQEKYTISKEDRDFFYSDGARGLRLQVDYLKAEEKMKAEGIHHTVVVFGSARTPEDNINYIEARKFGSMVGCSGDGPKDCYLTLMTGGGPGIMEAANRGANDVGAKSIGLNIKLPHEQYPNPYISPELSFNFYYFGIRKLHFIQRAKALVVFPGGFGTLDELFEILTLIQTGKKEHIPIVLVNEAFWKNSIDIDYLVKEETISANDLNLFTYANDANTAWEQIIQWYKVRKIDLF</sequence>
<dbReference type="Gene3D" id="3.40.50.450">
    <property type="match status" value="1"/>
</dbReference>
<evidence type="ECO:0008006" key="2">
    <source>
        <dbReference type="Google" id="ProtNLM"/>
    </source>
</evidence>
<dbReference type="AlphaFoldDB" id="A0A1W1EDG4"/>
<name>A0A1W1EDG4_9ZZZZ</name>
<dbReference type="GO" id="GO:0016787">
    <property type="term" value="F:hydrolase activity"/>
    <property type="evidence" value="ECO:0007669"/>
    <property type="project" value="InterPro"/>
</dbReference>
<dbReference type="InterPro" id="IPR031100">
    <property type="entry name" value="LOG_fam"/>
</dbReference>
<organism evidence="1">
    <name type="scientific">hydrothermal vent metagenome</name>
    <dbReference type="NCBI Taxonomy" id="652676"/>
    <lineage>
        <taxon>unclassified sequences</taxon>
        <taxon>metagenomes</taxon>
        <taxon>ecological metagenomes</taxon>
    </lineage>
</organism>
<gene>
    <name evidence="1" type="ORF">MNB_SV-5-1168</name>
</gene>
<dbReference type="EMBL" id="FPKX01000034">
    <property type="protein sequence ID" value="SFZ98071.1"/>
    <property type="molecule type" value="Genomic_DNA"/>
</dbReference>
<dbReference type="InterPro" id="IPR005269">
    <property type="entry name" value="LOG"/>
</dbReference>
<dbReference type="InterPro" id="IPR052341">
    <property type="entry name" value="LOG_family_nucleotidases"/>
</dbReference>
<dbReference type="GO" id="GO:0009691">
    <property type="term" value="P:cytokinin biosynthetic process"/>
    <property type="evidence" value="ECO:0007669"/>
    <property type="project" value="InterPro"/>
</dbReference>
<evidence type="ECO:0000313" key="1">
    <source>
        <dbReference type="EMBL" id="SFZ98071.1"/>
    </source>
</evidence>
<dbReference type="SUPFAM" id="SSF102405">
    <property type="entry name" value="MCP/YpsA-like"/>
    <property type="match status" value="1"/>
</dbReference>
<dbReference type="GO" id="GO:0005829">
    <property type="term" value="C:cytosol"/>
    <property type="evidence" value="ECO:0007669"/>
    <property type="project" value="TreeGrafter"/>
</dbReference>
<dbReference type="Pfam" id="PF03641">
    <property type="entry name" value="Lysine_decarbox"/>
    <property type="match status" value="1"/>
</dbReference>
<protein>
    <recommendedName>
        <fullName evidence="2">Cytokinin riboside 5'-monophosphate phosphoribohydrolase</fullName>
    </recommendedName>
</protein>
<accession>A0A1W1EDG4</accession>